<evidence type="ECO:0000256" key="3">
    <source>
        <dbReference type="ARBA" id="ARBA00022741"/>
    </source>
</evidence>
<evidence type="ECO:0000256" key="1">
    <source>
        <dbReference type="ARBA" id="ARBA00022527"/>
    </source>
</evidence>
<keyword evidence="8" id="KW-1185">Reference proteome</keyword>
<evidence type="ECO:0000313" key="7">
    <source>
        <dbReference type="EMBL" id="KZT29910.1"/>
    </source>
</evidence>
<dbReference type="GO" id="GO:0043484">
    <property type="term" value="P:regulation of RNA splicing"/>
    <property type="evidence" value="ECO:0007669"/>
    <property type="project" value="TreeGrafter"/>
</dbReference>
<reference evidence="7 8" key="1">
    <citation type="journal article" date="2016" name="Mol. Biol. Evol.">
        <title>Comparative Genomics of Early-Diverging Mushroom-Forming Fungi Provides Insights into the Origins of Lignocellulose Decay Capabilities.</title>
        <authorList>
            <person name="Nagy L.G."/>
            <person name="Riley R."/>
            <person name="Tritt A."/>
            <person name="Adam C."/>
            <person name="Daum C."/>
            <person name="Floudas D."/>
            <person name="Sun H."/>
            <person name="Yadav J.S."/>
            <person name="Pangilinan J."/>
            <person name="Larsson K.H."/>
            <person name="Matsuura K."/>
            <person name="Barry K."/>
            <person name="Labutti K."/>
            <person name="Kuo R."/>
            <person name="Ohm R.A."/>
            <person name="Bhattacharya S.S."/>
            <person name="Shirouzu T."/>
            <person name="Yoshinaga Y."/>
            <person name="Martin F.M."/>
            <person name="Grigoriev I.V."/>
            <person name="Hibbett D.S."/>
        </authorList>
    </citation>
    <scope>NUCLEOTIDE SEQUENCE [LARGE SCALE GENOMIC DNA]</scope>
    <source>
        <strain evidence="7 8">HHB14362 ss-1</strain>
    </source>
</reference>
<keyword evidence="4 7" id="KW-0418">Kinase</keyword>
<keyword evidence="1" id="KW-0723">Serine/threonine-protein kinase</keyword>
<dbReference type="GO" id="GO:0005634">
    <property type="term" value="C:nucleus"/>
    <property type="evidence" value="ECO:0007669"/>
    <property type="project" value="TreeGrafter"/>
</dbReference>
<proteinExistence type="predicted"/>
<dbReference type="InterPro" id="IPR000719">
    <property type="entry name" value="Prot_kinase_dom"/>
</dbReference>
<accession>A0A165VMU2</accession>
<dbReference type="PANTHER" id="PTHR45646">
    <property type="entry name" value="SERINE/THREONINE-PROTEIN KINASE DOA-RELATED"/>
    <property type="match status" value="1"/>
</dbReference>
<evidence type="ECO:0000256" key="5">
    <source>
        <dbReference type="ARBA" id="ARBA00022840"/>
    </source>
</evidence>
<evidence type="ECO:0000259" key="6">
    <source>
        <dbReference type="PROSITE" id="PS50011"/>
    </source>
</evidence>
<keyword evidence="5" id="KW-0067">ATP-binding</keyword>
<organism evidence="7 8">
    <name type="scientific">Neolentinus lepideus HHB14362 ss-1</name>
    <dbReference type="NCBI Taxonomy" id="1314782"/>
    <lineage>
        <taxon>Eukaryota</taxon>
        <taxon>Fungi</taxon>
        <taxon>Dikarya</taxon>
        <taxon>Basidiomycota</taxon>
        <taxon>Agaricomycotina</taxon>
        <taxon>Agaricomycetes</taxon>
        <taxon>Gloeophyllales</taxon>
        <taxon>Gloeophyllaceae</taxon>
        <taxon>Neolentinus</taxon>
    </lineage>
</organism>
<evidence type="ECO:0000256" key="4">
    <source>
        <dbReference type="ARBA" id="ARBA00022777"/>
    </source>
</evidence>
<name>A0A165VMU2_9AGAM</name>
<dbReference type="AlphaFoldDB" id="A0A165VMU2"/>
<dbReference type="InParanoid" id="A0A165VMU2"/>
<dbReference type="SUPFAM" id="SSF56112">
    <property type="entry name" value="Protein kinase-like (PK-like)"/>
    <property type="match status" value="1"/>
</dbReference>
<dbReference type="FunCoup" id="A0A165VMU2">
    <property type="interactions" value="283"/>
</dbReference>
<dbReference type="EMBL" id="KV425553">
    <property type="protein sequence ID" value="KZT29910.1"/>
    <property type="molecule type" value="Genomic_DNA"/>
</dbReference>
<feature type="domain" description="Protein kinase" evidence="6">
    <location>
        <begin position="72"/>
        <end position="396"/>
    </location>
</feature>
<evidence type="ECO:0000256" key="2">
    <source>
        <dbReference type="ARBA" id="ARBA00022679"/>
    </source>
</evidence>
<dbReference type="Gene3D" id="3.30.200.20">
    <property type="entry name" value="Phosphorylase Kinase, domain 1"/>
    <property type="match status" value="1"/>
</dbReference>
<sequence>MSVDEPSSEVAVALKGRKHDSADDTTFTVTKQVLPSMQPSGSGAADNEGPVQCDDREGHLIIVPPDIIHERYRTVRLLRQGTHGKVIEAIDTHDGKRVAIKIIRAIQKYRDASEVEVRVLQKLKEHDPNNLNKCIHLLQWFNYHNHICIVYELFGMCIYDFLKENDFEPFPRQHIQSFAKQLLGSVAFLHELHIIHADLRPEIALLVDSDYRTVPVPGEENALPTQKRILNSTEIRLTGFSSAAFEEEHHSTVVSTRLYLAPEIILGLGWSYPCDAFSLGCILVEFYTGVALFQSRNNLEHLAMMEQVTGKMPDHFARAGARSKPEFFKDGAKLDWPKANESEQSNQDVWAWRSLKEIISPTDTLDIHFLDLVRKLLTFDPAQRITVREALNHPFFSVPIVDES</sequence>
<dbReference type="Pfam" id="PF00069">
    <property type="entry name" value="Pkinase"/>
    <property type="match status" value="1"/>
</dbReference>
<protein>
    <submittedName>
        <fullName evidence="7">Kinase-like protein</fullName>
    </submittedName>
</protein>
<keyword evidence="2" id="KW-0808">Transferase</keyword>
<dbReference type="PROSITE" id="PS50011">
    <property type="entry name" value="PROTEIN_KINASE_DOM"/>
    <property type="match status" value="1"/>
</dbReference>
<dbReference type="GO" id="GO:0004674">
    <property type="term" value="F:protein serine/threonine kinase activity"/>
    <property type="evidence" value="ECO:0007669"/>
    <property type="project" value="UniProtKB-KW"/>
</dbReference>
<dbReference type="CDD" id="cd14134">
    <property type="entry name" value="PKc_CLK"/>
    <property type="match status" value="1"/>
</dbReference>
<evidence type="ECO:0000313" key="8">
    <source>
        <dbReference type="Proteomes" id="UP000076761"/>
    </source>
</evidence>
<dbReference type="InterPro" id="IPR051175">
    <property type="entry name" value="CLK_kinases"/>
</dbReference>
<dbReference type="STRING" id="1314782.A0A165VMU2"/>
<gene>
    <name evidence="7" type="ORF">NEOLEDRAFT_1174888</name>
</gene>
<dbReference type="GO" id="GO:0005524">
    <property type="term" value="F:ATP binding"/>
    <property type="evidence" value="ECO:0007669"/>
    <property type="project" value="UniProtKB-KW"/>
</dbReference>
<dbReference type="OrthoDB" id="283111at2759"/>
<dbReference type="InterPro" id="IPR011009">
    <property type="entry name" value="Kinase-like_dom_sf"/>
</dbReference>
<dbReference type="PANTHER" id="PTHR45646:SF11">
    <property type="entry name" value="SERINE_THREONINE-PROTEIN KINASE DOA"/>
    <property type="match status" value="1"/>
</dbReference>
<dbReference type="Gene3D" id="1.10.510.10">
    <property type="entry name" value="Transferase(Phosphotransferase) domain 1"/>
    <property type="match status" value="1"/>
</dbReference>
<dbReference type="Proteomes" id="UP000076761">
    <property type="component" value="Unassembled WGS sequence"/>
</dbReference>
<keyword evidence="3" id="KW-0547">Nucleotide-binding</keyword>